<feature type="domain" description="Peptidase C1A papain C-terminal" evidence="5">
    <location>
        <begin position="52"/>
        <end position="270"/>
    </location>
</feature>
<reference evidence="7" key="1">
    <citation type="submission" date="2021-02" db="EMBL/GenBank/DDBJ databases">
        <authorList>
            <person name="Nowell W R."/>
        </authorList>
    </citation>
    <scope>NUCLEOTIDE SEQUENCE</scope>
</reference>
<dbReference type="InterPro" id="IPR039417">
    <property type="entry name" value="Peptidase_C1A_papain-like"/>
</dbReference>
<name>A0A819APJ2_9BILA</name>
<dbReference type="CDD" id="cd02248">
    <property type="entry name" value="Peptidase_C1A"/>
    <property type="match status" value="1"/>
</dbReference>
<proteinExistence type="inferred from homology"/>
<comment type="caution">
    <text evidence="7">The sequence shown here is derived from an EMBL/GenBank/DDBJ whole genome shotgun (WGS) entry which is preliminary data.</text>
</comment>
<dbReference type="InterPro" id="IPR038765">
    <property type="entry name" value="Papain-like_cys_pep_sf"/>
</dbReference>
<evidence type="ECO:0000256" key="2">
    <source>
        <dbReference type="ARBA" id="ARBA00022670"/>
    </source>
</evidence>
<sequence length="271" mass="30021">MGLHSYTMEMNRFGDLTHEEFKKQMNGFKMNTNVDSSKYDRHMFLAPSNVVIPDQVDWRKEGYVTPVKDQGQCGSCWAFSATGSLEGQTFAKTKVLPSLSEQQLVDCSDKFGNEGCDGGLMINAFEYIKQNNGIDSEKSYPYKAYDQKCRFKPEDVAATDVGFIYIKEKNETDLTIAIATVGPIAVAIDASQDSFQFYSGGIYNEPMCSSTDLDHGVLAVGYGSEGKKHPIDYYIVKNSWGDGWGDGGYILMSRNSDNQCGIATMASYPLV</sequence>
<dbReference type="Proteomes" id="UP000663823">
    <property type="component" value="Unassembled WGS sequence"/>
</dbReference>
<dbReference type="SUPFAM" id="SSF54001">
    <property type="entry name" value="Cysteine proteinases"/>
    <property type="match status" value="1"/>
</dbReference>
<dbReference type="PROSITE" id="PS00639">
    <property type="entry name" value="THIOL_PROTEASE_HIS"/>
    <property type="match status" value="1"/>
</dbReference>
<keyword evidence="2" id="KW-0645">Protease</keyword>
<dbReference type="Pfam" id="PF00112">
    <property type="entry name" value="Peptidase_C1"/>
    <property type="match status" value="1"/>
</dbReference>
<protein>
    <recommendedName>
        <fullName evidence="5">Peptidase C1A papain C-terminal domain-containing protein</fullName>
    </recommendedName>
</protein>
<evidence type="ECO:0000259" key="5">
    <source>
        <dbReference type="SMART" id="SM00645"/>
    </source>
</evidence>
<dbReference type="GO" id="GO:0008234">
    <property type="term" value="F:cysteine-type peptidase activity"/>
    <property type="evidence" value="ECO:0007669"/>
    <property type="project" value="UniProtKB-KW"/>
</dbReference>
<dbReference type="InterPro" id="IPR013128">
    <property type="entry name" value="Peptidase_C1A"/>
</dbReference>
<dbReference type="EMBL" id="CAJOBE010000413">
    <property type="protein sequence ID" value="CAF3637458.1"/>
    <property type="molecule type" value="Genomic_DNA"/>
</dbReference>
<evidence type="ECO:0000313" key="8">
    <source>
        <dbReference type="Proteomes" id="UP000663823"/>
    </source>
</evidence>
<evidence type="ECO:0000313" key="6">
    <source>
        <dbReference type="EMBL" id="CAF3637458.1"/>
    </source>
</evidence>
<organism evidence="7 8">
    <name type="scientific">Rotaria sordida</name>
    <dbReference type="NCBI Taxonomy" id="392033"/>
    <lineage>
        <taxon>Eukaryota</taxon>
        <taxon>Metazoa</taxon>
        <taxon>Spiralia</taxon>
        <taxon>Gnathifera</taxon>
        <taxon>Rotifera</taxon>
        <taxon>Eurotatoria</taxon>
        <taxon>Bdelloidea</taxon>
        <taxon>Philodinida</taxon>
        <taxon>Philodinidae</taxon>
        <taxon>Rotaria</taxon>
    </lineage>
</organism>
<dbReference type="AlphaFoldDB" id="A0A819APJ2"/>
<accession>A0A819APJ2</accession>
<dbReference type="FunFam" id="3.90.70.10:FF:000006">
    <property type="entry name" value="Cathepsin S"/>
    <property type="match status" value="1"/>
</dbReference>
<dbReference type="InterPro" id="IPR025660">
    <property type="entry name" value="Pept_his_AS"/>
</dbReference>
<dbReference type="SMART" id="SM00645">
    <property type="entry name" value="Pept_C1"/>
    <property type="match status" value="1"/>
</dbReference>
<dbReference type="InterPro" id="IPR000668">
    <property type="entry name" value="Peptidase_C1A_C"/>
</dbReference>
<dbReference type="EMBL" id="CAJOAX010002292">
    <property type="protein sequence ID" value="CAF3785346.1"/>
    <property type="molecule type" value="Genomic_DNA"/>
</dbReference>
<dbReference type="PROSITE" id="PS00139">
    <property type="entry name" value="THIOL_PROTEASE_CYS"/>
    <property type="match status" value="1"/>
</dbReference>
<dbReference type="PRINTS" id="PR00705">
    <property type="entry name" value="PAPAIN"/>
</dbReference>
<dbReference type="PANTHER" id="PTHR12411">
    <property type="entry name" value="CYSTEINE PROTEASE FAMILY C1-RELATED"/>
    <property type="match status" value="1"/>
</dbReference>
<evidence type="ECO:0000256" key="4">
    <source>
        <dbReference type="ARBA" id="ARBA00022807"/>
    </source>
</evidence>
<keyword evidence="3" id="KW-0378">Hydrolase</keyword>
<dbReference type="Gene3D" id="3.90.70.10">
    <property type="entry name" value="Cysteine proteinases"/>
    <property type="match status" value="1"/>
</dbReference>
<comment type="similarity">
    <text evidence="1">Belongs to the peptidase C1 family.</text>
</comment>
<gene>
    <name evidence="6" type="ORF">FNK824_LOCUS5255</name>
    <name evidence="7" type="ORF">OTI717_LOCUS17409</name>
</gene>
<evidence type="ECO:0000313" key="7">
    <source>
        <dbReference type="EMBL" id="CAF3785346.1"/>
    </source>
</evidence>
<dbReference type="GO" id="GO:0006508">
    <property type="term" value="P:proteolysis"/>
    <property type="evidence" value="ECO:0007669"/>
    <property type="project" value="UniProtKB-KW"/>
</dbReference>
<evidence type="ECO:0000256" key="1">
    <source>
        <dbReference type="ARBA" id="ARBA00008455"/>
    </source>
</evidence>
<dbReference type="InterPro" id="IPR000169">
    <property type="entry name" value="Pept_cys_AS"/>
</dbReference>
<keyword evidence="4" id="KW-0788">Thiol protease</keyword>
<dbReference type="Proteomes" id="UP000663874">
    <property type="component" value="Unassembled WGS sequence"/>
</dbReference>
<evidence type="ECO:0000256" key="3">
    <source>
        <dbReference type="ARBA" id="ARBA00022801"/>
    </source>
</evidence>